<evidence type="ECO:0000256" key="4">
    <source>
        <dbReference type="SAM" id="MobiDB-lite"/>
    </source>
</evidence>
<dbReference type="GeneID" id="92079410"/>
<evidence type="ECO:0008006" key="7">
    <source>
        <dbReference type="Google" id="ProtNLM"/>
    </source>
</evidence>
<evidence type="ECO:0000256" key="1">
    <source>
        <dbReference type="ARBA" id="ARBA00022737"/>
    </source>
</evidence>
<proteinExistence type="predicted"/>
<dbReference type="PRINTS" id="PR01415">
    <property type="entry name" value="ANKYRIN"/>
</dbReference>
<keyword evidence="2 3" id="KW-0040">ANK repeat</keyword>
<feature type="repeat" description="ANK" evidence="3">
    <location>
        <begin position="141"/>
        <end position="173"/>
    </location>
</feature>
<organism evidence="5 6">
    <name type="scientific">Apiospora aurea</name>
    <dbReference type="NCBI Taxonomy" id="335848"/>
    <lineage>
        <taxon>Eukaryota</taxon>
        <taxon>Fungi</taxon>
        <taxon>Dikarya</taxon>
        <taxon>Ascomycota</taxon>
        <taxon>Pezizomycotina</taxon>
        <taxon>Sordariomycetes</taxon>
        <taxon>Xylariomycetidae</taxon>
        <taxon>Amphisphaeriales</taxon>
        <taxon>Apiosporaceae</taxon>
        <taxon>Apiospora</taxon>
    </lineage>
</organism>
<dbReference type="RefSeq" id="XP_066698746.1">
    <property type="nucleotide sequence ID" value="XM_066846348.1"/>
</dbReference>
<dbReference type="Pfam" id="PF12796">
    <property type="entry name" value="Ank_2"/>
    <property type="match status" value="3"/>
</dbReference>
<evidence type="ECO:0000313" key="6">
    <source>
        <dbReference type="Proteomes" id="UP001391051"/>
    </source>
</evidence>
<dbReference type="Gene3D" id="1.25.40.20">
    <property type="entry name" value="Ankyrin repeat-containing domain"/>
    <property type="match status" value="4"/>
</dbReference>
<keyword evidence="1" id="KW-0677">Repeat</keyword>
<evidence type="ECO:0000256" key="2">
    <source>
        <dbReference type="ARBA" id="ARBA00023043"/>
    </source>
</evidence>
<gene>
    <name evidence="5" type="ORF">PG986_010126</name>
</gene>
<feature type="repeat" description="ANK" evidence="3">
    <location>
        <begin position="105"/>
        <end position="137"/>
    </location>
</feature>
<evidence type="ECO:0000256" key="3">
    <source>
        <dbReference type="PROSITE-ProRule" id="PRU00023"/>
    </source>
</evidence>
<protein>
    <recommendedName>
        <fullName evidence="7">Ankyrin</fullName>
    </recommendedName>
</protein>
<comment type="caution">
    <text evidence="5">The sequence shown here is derived from an EMBL/GenBank/DDBJ whole genome shotgun (WGS) entry which is preliminary data.</text>
</comment>
<feature type="compositionally biased region" description="Basic residues" evidence="4">
    <location>
        <begin position="12"/>
        <end position="24"/>
    </location>
</feature>
<dbReference type="InterPro" id="IPR002110">
    <property type="entry name" value="Ankyrin_rpt"/>
</dbReference>
<dbReference type="InterPro" id="IPR036770">
    <property type="entry name" value="Ankyrin_rpt-contain_sf"/>
</dbReference>
<sequence>MTQLISSSPLKRPSRSTWKFKSRPAKTPGGKTELHWAVINDLEPSSQPTTNPSTPLSRTNAILDVNAQDQLGRSALHWAAVLKNTKWAQHLMGDMGADVLLQDIDGKTPLHEAATNGSEGIVKLLLGNQKVLDNIDAQDNLHRTALHWAADHGNERVVLLLTSSDANVLATDISSNTALHRAVRSRHEDIVTHLICRLTDGEERKALLSAIEDDHLDVAKELCRQHAGNEVIFAMKKGSWEPLLWHAAETGDVSMVELLLTKKVGVRGWGPHAQRPLELAAMNGHDGVVQRLLRVEHIDVNATASKWTALILAARDGHDPVVQKLLLVDHVDPNAACLDLPFWTPLQYAAMGGHASSVELLLGHEKLEVDAADSFGQTALSFAAEKGHTAVLEVLIEKGASVTLPDNRGRSPASFAAEKGKMDAVRLLIEKGARMGSEGKNAILTGSGEFFRLEDADAKTPLQYARGHEDVFKLMLSECNSLQRMELGASK</sequence>
<evidence type="ECO:0000313" key="5">
    <source>
        <dbReference type="EMBL" id="KAK7949240.1"/>
    </source>
</evidence>
<feature type="compositionally biased region" description="Polar residues" evidence="4">
    <location>
        <begin position="1"/>
        <end position="11"/>
    </location>
</feature>
<dbReference type="PROSITE" id="PS50297">
    <property type="entry name" value="ANK_REP_REGION"/>
    <property type="match status" value="3"/>
</dbReference>
<feature type="region of interest" description="Disordered" evidence="4">
    <location>
        <begin position="1"/>
        <end position="31"/>
    </location>
</feature>
<keyword evidence="6" id="KW-1185">Reference proteome</keyword>
<dbReference type="InterPro" id="IPR051165">
    <property type="entry name" value="Multifunctional_ANK_Repeat"/>
</dbReference>
<feature type="repeat" description="ANK" evidence="3">
    <location>
        <begin position="375"/>
        <end position="407"/>
    </location>
</feature>
<reference evidence="5 6" key="1">
    <citation type="submission" date="2023-01" db="EMBL/GenBank/DDBJ databases">
        <title>Analysis of 21 Apiospora genomes using comparative genomics revels a genus with tremendous synthesis potential of carbohydrate active enzymes and secondary metabolites.</title>
        <authorList>
            <person name="Sorensen T."/>
        </authorList>
    </citation>
    <scope>NUCLEOTIDE SEQUENCE [LARGE SCALE GENOMIC DNA]</scope>
    <source>
        <strain evidence="5 6">CBS 24483</strain>
    </source>
</reference>
<dbReference type="PANTHER" id="PTHR24123">
    <property type="entry name" value="ANKYRIN REPEAT-CONTAINING"/>
    <property type="match status" value="1"/>
</dbReference>
<dbReference type="PROSITE" id="PS50088">
    <property type="entry name" value="ANK_REPEAT"/>
    <property type="match status" value="4"/>
</dbReference>
<name>A0ABR1Q9Y0_9PEZI</name>
<dbReference type="SUPFAM" id="SSF48403">
    <property type="entry name" value="Ankyrin repeat"/>
    <property type="match status" value="2"/>
</dbReference>
<dbReference type="PANTHER" id="PTHR24123:SF33">
    <property type="entry name" value="PROTEIN HOS4"/>
    <property type="match status" value="1"/>
</dbReference>
<accession>A0ABR1Q9Y0</accession>
<dbReference type="Proteomes" id="UP001391051">
    <property type="component" value="Unassembled WGS sequence"/>
</dbReference>
<dbReference type="EMBL" id="JAQQWE010000006">
    <property type="protein sequence ID" value="KAK7949240.1"/>
    <property type="molecule type" value="Genomic_DNA"/>
</dbReference>
<feature type="repeat" description="ANK" evidence="3">
    <location>
        <begin position="408"/>
        <end position="440"/>
    </location>
</feature>
<dbReference type="SMART" id="SM00248">
    <property type="entry name" value="ANK"/>
    <property type="match status" value="11"/>
</dbReference>